<protein>
    <submittedName>
        <fullName evidence="2">Uncharacterized protein</fullName>
    </submittedName>
</protein>
<evidence type="ECO:0000313" key="3">
    <source>
        <dbReference type="Proteomes" id="UP001472677"/>
    </source>
</evidence>
<evidence type="ECO:0000256" key="1">
    <source>
        <dbReference type="SAM" id="MobiDB-lite"/>
    </source>
</evidence>
<dbReference type="EMBL" id="JBBPBM010000008">
    <property type="protein sequence ID" value="KAK8571619.1"/>
    <property type="molecule type" value="Genomic_DNA"/>
</dbReference>
<sequence length="110" mass="11814">MEFESKRTSRSSSGMIVKGDNNKFSRGLQGKAENSSIRRLSREHGYTLYVQNIPQAMQWKDQYQAGEVGVGQLPGSNSALPATSSAQVADAGTCQQSGPLSDPNQAPKPN</sequence>
<keyword evidence="3" id="KW-1185">Reference proteome</keyword>
<name>A0ABR2F3Q0_9ROSI</name>
<feature type="compositionally biased region" description="Polar residues" evidence="1">
    <location>
        <begin position="74"/>
        <end position="104"/>
    </location>
</feature>
<evidence type="ECO:0000313" key="2">
    <source>
        <dbReference type="EMBL" id="KAK8571619.1"/>
    </source>
</evidence>
<comment type="caution">
    <text evidence="2">The sequence shown here is derived from an EMBL/GenBank/DDBJ whole genome shotgun (WGS) entry which is preliminary data.</text>
</comment>
<gene>
    <name evidence="2" type="ORF">V6N12_027699</name>
</gene>
<dbReference type="Proteomes" id="UP001472677">
    <property type="component" value="Unassembled WGS sequence"/>
</dbReference>
<organism evidence="2 3">
    <name type="scientific">Hibiscus sabdariffa</name>
    <name type="common">roselle</name>
    <dbReference type="NCBI Taxonomy" id="183260"/>
    <lineage>
        <taxon>Eukaryota</taxon>
        <taxon>Viridiplantae</taxon>
        <taxon>Streptophyta</taxon>
        <taxon>Embryophyta</taxon>
        <taxon>Tracheophyta</taxon>
        <taxon>Spermatophyta</taxon>
        <taxon>Magnoliopsida</taxon>
        <taxon>eudicotyledons</taxon>
        <taxon>Gunneridae</taxon>
        <taxon>Pentapetalae</taxon>
        <taxon>rosids</taxon>
        <taxon>malvids</taxon>
        <taxon>Malvales</taxon>
        <taxon>Malvaceae</taxon>
        <taxon>Malvoideae</taxon>
        <taxon>Hibiscus</taxon>
    </lineage>
</organism>
<reference evidence="2 3" key="1">
    <citation type="journal article" date="2024" name="G3 (Bethesda)">
        <title>Genome assembly of Hibiscus sabdariffa L. provides insights into metabolisms of medicinal natural products.</title>
        <authorList>
            <person name="Kim T."/>
        </authorList>
    </citation>
    <scope>NUCLEOTIDE SEQUENCE [LARGE SCALE GENOMIC DNA]</scope>
    <source>
        <strain evidence="2">TK-2024</strain>
        <tissue evidence="2">Old leaves</tissue>
    </source>
</reference>
<accession>A0ABR2F3Q0</accession>
<feature type="region of interest" description="Disordered" evidence="1">
    <location>
        <begin position="1"/>
        <end position="43"/>
    </location>
</feature>
<feature type="region of interest" description="Disordered" evidence="1">
    <location>
        <begin position="70"/>
        <end position="110"/>
    </location>
</feature>
<proteinExistence type="predicted"/>